<reference evidence="2" key="1">
    <citation type="journal article" date="2014" name="Int. J. Syst. Evol. Microbiol.">
        <title>Complete genome sequence of Corynebacterium casei LMG S-19264T (=DSM 44701T), isolated from a smear-ripened cheese.</title>
        <authorList>
            <consortium name="US DOE Joint Genome Institute (JGI-PGF)"/>
            <person name="Walter F."/>
            <person name="Albersmeier A."/>
            <person name="Kalinowski J."/>
            <person name="Ruckert C."/>
        </authorList>
    </citation>
    <scope>NUCLEOTIDE SEQUENCE</scope>
    <source>
        <strain evidence="2">JCM 4714</strain>
    </source>
</reference>
<organism evidence="2 3">
    <name type="scientific">Streptomyces alanosinicus</name>
    <dbReference type="NCBI Taxonomy" id="68171"/>
    <lineage>
        <taxon>Bacteria</taxon>
        <taxon>Bacillati</taxon>
        <taxon>Actinomycetota</taxon>
        <taxon>Actinomycetes</taxon>
        <taxon>Kitasatosporales</taxon>
        <taxon>Streptomycetaceae</taxon>
        <taxon>Streptomyces</taxon>
    </lineage>
</organism>
<dbReference type="EMBL" id="BMVG01000013">
    <property type="protein sequence ID" value="GHE07361.1"/>
    <property type="molecule type" value="Genomic_DNA"/>
</dbReference>
<evidence type="ECO:0000256" key="1">
    <source>
        <dbReference type="SAM" id="MobiDB-lite"/>
    </source>
</evidence>
<comment type="caution">
    <text evidence="2">The sequence shown here is derived from an EMBL/GenBank/DDBJ whole genome shotgun (WGS) entry which is preliminary data.</text>
</comment>
<accession>A0A918YN99</accession>
<feature type="region of interest" description="Disordered" evidence="1">
    <location>
        <begin position="1"/>
        <end position="24"/>
    </location>
</feature>
<name>A0A918YN99_9ACTN</name>
<dbReference type="AlphaFoldDB" id="A0A918YN99"/>
<evidence type="ECO:0000313" key="2">
    <source>
        <dbReference type="EMBL" id="GHE07361.1"/>
    </source>
</evidence>
<proteinExistence type="predicted"/>
<reference evidence="2" key="2">
    <citation type="submission" date="2020-09" db="EMBL/GenBank/DDBJ databases">
        <authorList>
            <person name="Sun Q."/>
            <person name="Ohkuma M."/>
        </authorList>
    </citation>
    <scope>NUCLEOTIDE SEQUENCE</scope>
    <source>
        <strain evidence="2">JCM 4714</strain>
    </source>
</reference>
<evidence type="ECO:0000313" key="3">
    <source>
        <dbReference type="Proteomes" id="UP000655443"/>
    </source>
</evidence>
<gene>
    <name evidence="2" type="ORF">GCM10010339_52150</name>
</gene>
<protein>
    <submittedName>
        <fullName evidence="2">Uncharacterized protein</fullName>
    </submittedName>
</protein>
<keyword evidence="3" id="KW-1185">Reference proteome</keyword>
<sequence length="64" mass="6311">MSADRASVAVAAEPARGPPGAVRGDDHIDHFGGVRGAVDGDAGVLVTFGSLLEAPGPDFAIVTP</sequence>
<dbReference type="Proteomes" id="UP000655443">
    <property type="component" value="Unassembled WGS sequence"/>
</dbReference>
<dbReference type="RefSeq" id="WP_189956084.1">
    <property type="nucleotide sequence ID" value="NZ_BMVG01000013.1"/>
</dbReference>